<gene>
    <name evidence="1" type="ORF">SAMN06296065_10460</name>
</gene>
<reference evidence="1 2" key="1">
    <citation type="submission" date="2017-05" db="EMBL/GenBank/DDBJ databases">
        <authorList>
            <person name="Varghese N."/>
            <person name="Submissions S."/>
        </authorList>
    </citation>
    <scope>NUCLEOTIDE SEQUENCE [LARGE SCALE GENOMIC DNA]</scope>
    <source>
        <strain evidence="1 2">SM16</strain>
    </source>
</reference>
<sequence length="45" mass="4690">MTRTVVTLEDKYTQAEGQVLLSALQGVVRLLLDPGAAMPCGGEGT</sequence>
<protein>
    <submittedName>
        <fullName evidence="1">Uncharacterized protein</fullName>
    </submittedName>
</protein>
<name>A0ABY1QCG4_9SPHN</name>
<keyword evidence="2" id="KW-1185">Reference proteome</keyword>
<organism evidence="1 2">
    <name type="scientific">Novosphingobium panipatense</name>
    <dbReference type="NCBI Taxonomy" id="428991"/>
    <lineage>
        <taxon>Bacteria</taxon>
        <taxon>Pseudomonadati</taxon>
        <taxon>Pseudomonadota</taxon>
        <taxon>Alphaproteobacteria</taxon>
        <taxon>Sphingomonadales</taxon>
        <taxon>Sphingomonadaceae</taxon>
        <taxon>Novosphingobium</taxon>
    </lineage>
</organism>
<comment type="caution">
    <text evidence="1">The sequence shown here is derived from an EMBL/GenBank/DDBJ whole genome shotgun (WGS) entry which is preliminary data.</text>
</comment>
<evidence type="ECO:0000313" key="1">
    <source>
        <dbReference type="EMBL" id="SMP66617.1"/>
    </source>
</evidence>
<accession>A0ABY1QCG4</accession>
<proteinExistence type="predicted"/>
<evidence type="ECO:0000313" key="2">
    <source>
        <dbReference type="Proteomes" id="UP001157910"/>
    </source>
</evidence>
<dbReference type="Proteomes" id="UP001157910">
    <property type="component" value="Unassembled WGS sequence"/>
</dbReference>
<dbReference type="RefSeq" id="WP_283405864.1">
    <property type="nucleotide sequence ID" value="NZ_FXUI01000004.1"/>
</dbReference>
<dbReference type="EMBL" id="FXUI01000004">
    <property type="protein sequence ID" value="SMP66617.1"/>
    <property type="molecule type" value="Genomic_DNA"/>
</dbReference>